<dbReference type="Gene3D" id="1.10.510.10">
    <property type="entry name" value="Transferase(Phosphotransferase) domain 1"/>
    <property type="match status" value="1"/>
</dbReference>
<evidence type="ECO:0000313" key="4">
    <source>
        <dbReference type="EMBL" id="KAK6941027.1"/>
    </source>
</evidence>
<keyword evidence="4" id="KW-0808">Transferase</keyword>
<comment type="caution">
    <text evidence="4">The sequence shown here is derived from an EMBL/GenBank/DDBJ whole genome shotgun (WGS) entry which is preliminary data.</text>
</comment>
<organism evidence="4 5">
    <name type="scientific">Dillenia turbinata</name>
    <dbReference type="NCBI Taxonomy" id="194707"/>
    <lineage>
        <taxon>Eukaryota</taxon>
        <taxon>Viridiplantae</taxon>
        <taxon>Streptophyta</taxon>
        <taxon>Embryophyta</taxon>
        <taxon>Tracheophyta</taxon>
        <taxon>Spermatophyta</taxon>
        <taxon>Magnoliopsida</taxon>
        <taxon>eudicotyledons</taxon>
        <taxon>Gunneridae</taxon>
        <taxon>Pentapetalae</taxon>
        <taxon>Dilleniales</taxon>
        <taxon>Dilleniaceae</taxon>
        <taxon>Dillenia</taxon>
    </lineage>
</organism>
<keyword evidence="5" id="KW-1185">Reference proteome</keyword>
<protein>
    <submittedName>
        <fullName evidence="4">Serine-threonine/tyrosine-protein kinase, catalytic domain</fullName>
    </submittedName>
</protein>
<keyword evidence="2" id="KW-0067">ATP-binding</keyword>
<evidence type="ECO:0000256" key="1">
    <source>
        <dbReference type="ARBA" id="ARBA00022741"/>
    </source>
</evidence>
<keyword evidence="4" id="KW-0418">Kinase</keyword>
<evidence type="ECO:0000256" key="2">
    <source>
        <dbReference type="ARBA" id="ARBA00022840"/>
    </source>
</evidence>
<dbReference type="InterPro" id="IPR000719">
    <property type="entry name" value="Prot_kinase_dom"/>
</dbReference>
<dbReference type="InterPro" id="IPR001245">
    <property type="entry name" value="Ser-Thr/Tyr_kinase_cat_dom"/>
</dbReference>
<dbReference type="Proteomes" id="UP001370490">
    <property type="component" value="Unassembled WGS sequence"/>
</dbReference>
<reference evidence="4 5" key="1">
    <citation type="submission" date="2023-12" db="EMBL/GenBank/DDBJ databases">
        <title>A high-quality genome assembly for Dillenia turbinata (Dilleniales).</title>
        <authorList>
            <person name="Chanderbali A."/>
        </authorList>
    </citation>
    <scope>NUCLEOTIDE SEQUENCE [LARGE SCALE GENOMIC DNA]</scope>
    <source>
        <strain evidence="4">LSX21</strain>
        <tissue evidence="4">Leaf</tissue>
    </source>
</reference>
<dbReference type="GO" id="GO:0004672">
    <property type="term" value="F:protein kinase activity"/>
    <property type="evidence" value="ECO:0007669"/>
    <property type="project" value="InterPro"/>
</dbReference>
<dbReference type="GO" id="GO:0005886">
    <property type="term" value="C:plasma membrane"/>
    <property type="evidence" value="ECO:0007669"/>
    <property type="project" value="TreeGrafter"/>
</dbReference>
<dbReference type="Pfam" id="PF07714">
    <property type="entry name" value="PK_Tyr_Ser-Thr"/>
    <property type="match status" value="1"/>
</dbReference>
<dbReference type="InterPro" id="IPR011009">
    <property type="entry name" value="Kinase-like_dom_sf"/>
</dbReference>
<dbReference type="EMBL" id="JBAMMX010000005">
    <property type="protein sequence ID" value="KAK6941027.1"/>
    <property type="molecule type" value="Genomic_DNA"/>
</dbReference>
<sequence length="568" mass="64098">MARMEIRREEEGKQYVIVVLDGIKVYRETGAAALRWVLRNSLRQKDELLVLILLKSKDSGATPASGFCCIGSRRNEDPCKGDQSIKILHQHISQRKEAYKQILRPYYDICKTNEVKFHAKVAAVFRPKEIIMEEAINVEATWIVMDRCIARELNFKLSSNLCNITVVSENEQAVTRGKLHSDDNLEASETKLKQKYPCPLESKLWARPSSLCPSTSRETEENLLVKTSQKIEKRDIGSPVLEEMVLPNNICTQIVPEVTVAPKQPTQLSWNIVEDITDSFTRRICTDISKDHETYYGYMADCESYVLVKVFKDVSDAIVKAEEKAALQLYHKNILSLVGYHHSKHATAVVFPAAVKGTLEKFLYDTSIRGKGMEFKFQEKMKIALGIAQGVRYMHEECPRAPVVHGNLSPCNIFLRHDLQPMISGFQQATWLHPGQACLIAEHDRCNDDEASEDEATALLKVDIFAFGLLLLRLFCRISPPKDDKSLIEWARPLLKLGAYHELLGKDTDDHDPYGIYRVMGAATRCTSSSPLLRSSMSEVISILRGEASCAAQLSPLSDDDIVLDYCI</sequence>
<dbReference type="GO" id="GO:0005524">
    <property type="term" value="F:ATP binding"/>
    <property type="evidence" value="ECO:0007669"/>
    <property type="project" value="UniProtKB-KW"/>
</dbReference>
<keyword evidence="1" id="KW-0547">Nucleotide-binding</keyword>
<name>A0AAN8ZKL1_9MAGN</name>
<dbReference type="InterPro" id="IPR014729">
    <property type="entry name" value="Rossmann-like_a/b/a_fold"/>
</dbReference>
<evidence type="ECO:0000259" key="3">
    <source>
        <dbReference type="PROSITE" id="PS50011"/>
    </source>
</evidence>
<dbReference type="PANTHER" id="PTHR27001">
    <property type="entry name" value="OS01G0253100 PROTEIN"/>
    <property type="match status" value="1"/>
</dbReference>
<dbReference type="PANTHER" id="PTHR27001:SF801">
    <property type="entry name" value="INACTIVE PROTEIN KINASE SELMODRAFT_444075-LIKE"/>
    <property type="match status" value="1"/>
</dbReference>
<evidence type="ECO:0000313" key="5">
    <source>
        <dbReference type="Proteomes" id="UP001370490"/>
    </source>
</evidence>
<gene>
    <name evidence="4" type="ORF">RJ641_030558</name>
</gene>
<dbReference type="AlphaFoldDB" id="A0AAN8ZKL1"/>
<dbReference type="PROSITE" id="PS50011">
    <property type="entry name" value="PROTEIN_KINASE_DOM"/>
    <property type="match status" value="1"/>
</dbReference>
<dbReference type="Gene3D" id="3.40.50.620">
    <property type="entry name" value="HUPs"/>
    <property type="match status" value="1"/>
</dbReference>
<dbReference type="SUPFAM" id="SSF56112">
    <property type="entry name" value="Protein kinase-like (PK-like)"/>
    <property type="match status" value="1"/>
</dbReference>
<feature type="domain" description="Protein kinase" evidence="3">
    <location>
        <begin position="270"/>
        <end position="554"/>
    </location>
</feature>
<accession>A0AAN8ZKL1</accession>
<proteinExistence type="predicted"/>